<reference evidence="1" key="2">
    <citation type="journal article" date="2007" name="Science">
        <title>Draft genome sequence of the sexually transmitted pathogen Trichomonas vaginalis.</title>
        <authorList>
            <person name="Carlton J.M."/>
            <person name="Hirt R.P."/>
            <person name="Silva J.C."/>
            <person name="Delcher A.L."/>
            <person name="Schatz M."/>
            <person name="Zhao Q."/>
            <person name="Wortman J.R."/>
            <person name="Bidwell S.L."/>
            <person name="Alsmark U.C.M."/>
            <person name="Besteiro S."/>
            <person name="Sicheritz-Ponten T."/>
            <person name="Noel C.J."/>
            <person name="Dacks J.B."/>
            <person name="Foster P.G."/>
            <person name="Simillion C."/>
            <person name="Van de Peer Y."/>
            <person name="Miranda-Saavedra D."/>
            <person name="Barton G.J."/>
            <person name="Westrop G.D."/>
            <person name="Mueller S."/>
            <person name="Dessi D."/>
            <person name="Fiori P.L."/>
            <person name="Ren Q."/>
            <person name="Paulsen I."/>
            <person name="Zhang H."/>
            <person name="Bastida-Corcuera F.D."/>
            <person name="Simoes-Barbosa A."/>
            <person name="Brown M.T."/>
            <person name="Hayes R.D."/>
            <person name="Mukherjee M."/>
            <person name="Okumura C.Y."/>
            <person name="Schneider R."/>
            <person name="Smith A.J."/>
            <person name="Vanacova S."/>
            <person name="Villalvazo M."/>
            <person name="Haas B.J."/>
            <person name="Pertea M."/>
            <person name="Feldblyum T.V."/>
            <person name="Utterback T.R."/>
            <person name="Shu C.L."/>
            <person name="Osoegawa K."/>
            <person name="de Jong P.J."/>
            <person name="Hrdy I."/>
            <person name="Horvathova L."/>
            <person name="Zubacova Z."/>
            <person name="Dolezal P."/>
            <person name="Malik S.B."/>
            <person name="Logsdon J.M. Jr."/>
            <person name="Henze K."/>
            <person name="Gupta A."/>
            <person name="Wang C.C."/>
            <person name="Dunne R.L."/>
            <person name="Upcroft J.A."/>
            <person name="Upcroft P."/>
            <person name="White O."/>
            <person name="Salzberg S.L."/>
            <person name="Tang P."/>
            <person name="Chiu C.-H."/>
            <person name="Lee Y.-S."/>
            <person name="Embley T.M."/>
            <person name="Coombs G.H."/>
            <person name="Mottram J.C."/>
            <person name="Tachezy J."/>
            <person name="Fraser-Liggett C.M."/>
            <person name="Johnson P.J."/>
        </authorList>
    </citation>
    <scope>NUCLEOTIDE SEQUENCE [LARGE SCALE GENOMIC DNA]</scope>
    <source>
        <strain evidence="1">G3</strain>
    </source>
</reference>
<dbReference type="VEuPathDB" id="TrichDB:TVAGG3_0196080"/>
<dbReference type="RefSeq" id="XP_001298302.1">
    <property type="nucleotide sequence ID" value="XM_001298301.1"/>
</dbReference>
<proteinExistence type="predicted"/>
<dbReference type="InParanoid" id="A2GBU4"/>
<organism evidence="1 2">
    <name type="scientific">Trichomonas vaginalis (strain ATCC PRA-98 / G3)</name>
    <dbReference type="NCBI Taxonomy" id="412133"/>
    <lineage>
        <taxon>Eukaryota</taxon>
        <taxon>Metamonada</taxon>
        <taxon>Parabasalia</taxon>
        <taxon>Trichomonadida</taxon>
        <taxon>Trichomonadidae</taxon>
        <taxon>Trichomonas</taxon>
    </lineage>
</organism>
<accession>A2GBU4</accession>
<dbReference type="Proteomes" id="UP000001542">
    <property type="component" value="Unassembled WGS sequence"/>
</dbReference>
<dbReference type="EMBL" id="DS114965">
    <property type="protein sequence ID" value="EAX85372.1"/>
    <property type="molecule type" value="Genomic_DNA"/>
</dbReference>
<evidence type="ECO:0000313" key="2">
    <source>
        <dbReference type="Proteomes" id="UP000001542"/>
    </source>
</evidence>
<reference evidence="1" key="1">
    <citation type="submission" date="2006-10" db="EMBL/GenBank/DDBJ databases">
        <authorList>
            <person name="Amadeo P."/>
            <person name="Zhao Q."/>
            <person name="Wortman J."/>
            <person name="Fraser-Liggett C."/>
            <person name="Carlton J."/>
        </authorList>
    </citation>
    <scope>NUCLEOTIDE SEQUENCE</scope>
    <source>
        <strain evidence="1">G3</strain>
    </source>
</reference>
<keyword evidence="2" id="KW-1185">Reference proteome</keyword>
<dbReference type="VEuPathDB" id="TrichDB:TVAG_123670"/>
<protein>
    <submittedName>
        <fullName evidence="1">Uncharacterized protein</fullName>
    </submittedName>
</protein>
<evidence type="ECO:0000313" key="1">
    <source>
        <dbReference type="EMBL" id="EAX85372.1"/>
    </source>
</evidence>
<gene>
    <name evidence="1" type="ORF">TVAG_123670</name>
</gene>
<dbReference type="AlphaFoldDB" id="A2GBU4"/>
<name>A2GBU4_TRIV3</name>
<sequence length="252" mass="29328">MMCFSNIHNEATETKQPQGSVHISQENLKVELKRYSSYLRRDFLAVIVKLSRKMFGLHLRREDWRTRTGMLDFISKNWEFLSGVISSPTNTMGWYAANFEFIEKILSCRKFAIFLNSVWGEYNEFLCNHDTIRFMHSNMQEITSKLTSKAENDNFTFNNCEVGRKIAELINKYKASLACKRPDTPIDYSPIIPQSQQQILLPPPLEESHPIDQEATVVDSTNSANFTTSVNSFEEFEDCSFETFEYCEELIF</sequence>
<dbReference type="KEGG" id="tva:4743013"/>